<proteinExistence type="predicted"/>
<organism evidence="2 3">
    <name type="scientific">Candidatus Galacturonatibacter soehngenii</name>
    <dbReference type="NCBI Taxonomy" id="2307010"/>
    <lineage>
        <taxon>Bacteria</taxon>
        <taxon>Bacillati</taxon>
        <taxon>Bacillota</taxon>
        <taxon>Clostridia</taxon>
        <taxon>Lachnospirales</taxon>
        <taxon>Lachnospiraceae</taxon>
        <taxon>Candidatus Galacturonatibacter</taxon>
    </lineage>
</organism>
<keyword evidence="1" id="KW-0812">Transmembrane</keyword>
<comment type="caution">
    <text evidence="2">The sequence shown here is derived from an EMBL/GenBank/DDBJ whole genome shotgun (WGS) entry which is preliminary data.</text>
</comment>
<reference evidence="2 3" key="1">
    <citation type="submission" date="2019-09" db="EMBL/GenBank/DDBJ databases">
        <authorList>
            <person name="Valk L.C."/>
        </authorList>
    </citation>
    <scope>NUCLEOTIDE SEQUENCE [LARGE SCALE GENOMIC DNA]</scope>
    <source>
        <strain evidence="2">GalUA</strain>
    </source>
</reference>
<keyword evidence="1" id="KW-1133">Transmembrane helix</keyword>
<keyword evidence="1" id="KW-0472">Membrane</keyword>
<feature type="transmembrane region" description="Helical" evidence="1">
    <location>
        <begin position="176"/>
        <end position="195"/>
    </location>
</feature>
<feature type="transmembrane region" description="Helical" evidence="1">
    <location>
        <begin position="333"/>
        <end position="354"/>
    </location>
</feature>
<dbReference type="RefSeq" id="WP_151145132.1">
    <property type="nucleotide sequence ID" value="NZ_WAGX01000005.1"/>
</dbReference>
<sequence>MSGSVCAKESDLSITESTEFTSVNKSLNQLLEGESLDFKEMIANVIKGKEPLDVDKLVQALIDQAFGQVNYVKRTIVHIMIITIAAALLSNFSNVFNNSQISDISFYVVYMLMLTVLMKSFVAVTTIATDAVNTLIEFMKSLVPAYFLALTFAGKTTTAMIFYQIILMIITGIQLLFSNLILPLINIYVVLMLVNNISKEDFLSRLAQLLKGVIEWLLKALLTVVIGFNIIQSLLAPAIDAFRTTMLNKTVSAIPGVGNAVNAVTDMVIGSAVIIKNGVGVVALVVLTVLSLTPLIQLWIFSIMYKLSAAIMQPVSDARMISCIGSVGDGARLLIKVVTTSLILFMITIAIVTATTTTSV</sequence>
<accession>A0A7V7UBJ6</accession>
<evidence type="ECO:0000256" key="1">
    <source>
        <dbReference type="SAM" id="Phobius"/>
    </source>
</evidence>
<dbReference type="AlphaFoldDB" id="A0A7V7UBJ6"/>
<dbReference type="Proteomes" id="UP000461768">
    <property type="component" value="Unassembled WGS sequence"/>
</dbReference>
<feature type="transmembrane region" description="Helical" evidence="1">
    <location>
        <begin position="216"/>
        <end position="239"/>
    </location>
</feature>
<feature type="transmembrane region" description="Helical" evidence="1">
    <location>
        <begin position="104"/>
        <end position="124"/>
    </location>
</feature>
<dbReference type="EMBL" id="WAGX01000005">
    <property type="protein sequence ID" value="KAB1438168.1"/>
    <property type="molecule type" value="Genomic_DNA"/>
</dbReference>
<name>A0A7V7UBJ6_9FIRM</name>
<evidence type="ECO:0000313" key="2">
    <source>
        <dbReference type="EMBL" id="KAB1438168.1"/>
    </source>
</evidence>
<dbReference type="InterPro" id="IPR014194">
    <property type="entry name" value="Spore_III_AE"/>
</dbReference>
<dbReference type="Pfam" id="PF09546">
    <property type="entry name" value="Spore_III_AE"/>
    <property type="match status" value="1"/>
</dbReference>
<keyword evidence="3" id="KW-1185">Reference proteome</keyword>
<feature type="transmembrane region" description="Helical" evidence="1">
    <location>
        <begin position="281"/>
        <end position="305"/>
    </location>
</feature>
<reference evidence="2 3" key="2">
    <citation type="submission" date="2020-02" db="EMBL/GenBank/DDBJ databases">
        <title>Candidatus Galacturonibacter soehngenii shows hetero-acetogenic catabolism of galacturonic acid but lacks a canonical carbon monoxide dehydrogenase/acetyl-CoA synthase complex.</title>
        <authorList>
            <person name="Diender M."/>
            <person name="Stouten G.R."/>
            <person name="Petersen J.F."/>
            <person name="Nielsen P.H."/>
            <person name="Dueholm M.S."/>
            <person name="Pronk J.T."/>
            <person name="Van Loosdrecht M.C.M."/>
        </authorList>
    </citation>
    <scope>NUCLEOTIDE SEQUENCE [LARGE SCALE GENOMIC DNA]</scope>
    <source>
        <strain evidence="2">GalUA</strain>
    </source>
</reference>
<evidence type="ECO:0000313" key="3">
    <source>
        <dbReference type="Proteomes" id="UP000461768"/>
    </source>
</evidence>
<feature type="transmembrane region" description="Helical" evidence="1">
    <location>
        <begin position="75"/>
        <end position="92"/>
    </location>
</feature>
<dbReference type="OrthoDB" id="1706761at2"/>
<gene>
    <name evidence="2" type="ORF">F7O84_11455</name>
</gene>
<feature type="transmembrane region" description="Helical" evidence="1">
    <location>
        <begin position="145"/>
        <end position="170"/>
    </location>
</feature>
<protein>
    <submittedName>
        <fullName evidence="2">Stage III sporulation protein AF</fullName>
    </submittedName>
</protein>